<evidence type="ECO:0000259" key="2">
    <source>
        <dbReference type="Pfam" id="PF13360"/>
    </source>
</evidence>
<dbReference type="KEGG" id="ruv:EC9_14540"/>
<dbReference type="EC" id="1.1.2.6" evidence="3"/>
<evidence type="ECO:0000256" key="1">
    <source>
        <dbReference type="SAM" id="SignalP"/>
    </source>
</evidence>
<dbReference type="InterPro" id="IPR002372">
    <property type="entry name" value="PQQ_rpt_dom"/>
</dbReference>
<sequence precursor="true">MGRLKNFAPICLLISLSLISQPAAALEPAGLSGLQFPASDWPFWRGPDQNGVASPKQTPPTSWSETENVLWRTEVPGRGHSSPVVIGDRVFITSADHEREVQIVLGLDRATGKQLWETIVHRGGFETRGKKMNLKATLASSTIASDGTRLFTNFLNDNAVWTTALDLDGKQLWQTRLTDYQVHQGYGSSPTIYKNLVISSADNKAGGAIVAMDRANGEVVWRRKRPEMPNYPSPVIVEAAGRQQLIMTGCELVTSLAPLTGETIWEIEGATTECVTTTVTDGNVVLTSGGYPDNHIAAVAADGSGKVVWENTDRDYVPSMLIAKGHVFAILDAGIATCLNVRTGDQVWKKRLGETFSCSPVLVGDNIYVTSESGTTHIFKANVQEYQSVATNSLGTEVFASPAICGGQIFTRVSLPVDGKRQEYVYCLMDQATAK</sequence>
<protein>
    <submittedName>
        <fullName evidence="3">Polyvinylalcohol dehydrogenase</fullName>
        <ecNumber evidence="3">1.1.2.6</ecNumber>
    </submittedName>
</protein>
<dbReference type="PANTHER" id="PTHR34512">
    <property type="entry name" value="CELL SURFACE PROTEIN"/>
    <property type="match status" value="1"/>
</dbReference>
<dbReference type="Pfam" id="PF13360">
    <property type="entry name" value="PQQ_2"/>
    <property type="match status" value="1"/>
</dbReference>
<name>A0A517LXB7_9BACT</name>
<dbReference type="PANTHER" id="PTHR34512:SF30">
    <property type="entry name" value="OUTER MEMBRANE PROTEIN ASSEMBLY FACTOR BAMB"/>
    <property type="match status" value="1"/>
</dbReference>
<dbReference type="InterPro" id="IPR011047">
    <property type="entry name" value="Quinoprotein_ADH-like_sf"/>
</dbReference>
<dbReference type="Proteomes" id="UP000319557">
    <property type="component" value="Chromosome"/>
</dbReference>
<evidence type="ECO:0000313" key="4">
    <source>
        <dbReference type="Proteomes" id="UP000319557"/>
    </source>
</evidence>
<organism evidence="3 4">
    <name type="scientific">Rosistilla ulvae</name>
    <dbReference type="NCBI Taxonomy" id="1930277"/>
    <lineage>
        <taxon>Bacteria</taxon>
        <taxon>Pseudomonadati</taxon>
        <taxon>Planctomycetota</taxon>
        <taxon>Planctomycetia</taxon>
        <taxon>Pirellulales</taxon>
        <taxon>Pirellulaceae</taxon>
        <taxon>Rosistilla</taxon>
    </lineage>
</organism>
<feature type="signal peptide" evidence="1">
    <location>
        <begin position="1"/>
        <end position="25"/>
    </location>
</feature>
<dbReference type="Gene3D" id="2.130.10.10">
    <property type="entry name" value="YVTN repeat-like/Quinoprotein amine dehydrogenase"/>
    <property type="match status" value="2"/>
</dbReference>
<dbReference type="OrthoDB" id="244732at2"/>
<dbReference type="GO" id="GO:0047059">
    <property type="term" value="F:polyvinyl alcohol dehydrogenase (cytochrome) activity"/>
    <property type="evidence" value="ECO:0007669"/>
    <property type="project" value="UniProtKB-EC"/>
</dbReference>
<accession>A0A517LXB7</accession>
<evidence type="ECO:0000313" key="3">
    <source>
        <dbReference type="EMBL" id="QDS87276.1"/>
    </source>
</evidence>
<dbReference type="InterPro" id="IPR018391">
    <property type="entry name" value="PQQ_b-propeller_rpt"/>
</dbReference>
<dbReference type="AlphaFoldDB" id="A0A517LXB7"/>
<gene>
    <name evidence="3" type="primary">pvadh</name>
    <name evidence="3" type="ORF">EC9_14540</name>
</gene>
<keyword evidence="3" id="KW-0560">Oxidoreductase</keyword>
<dbReference type="SUPFAM" id="SSF50998">
    <property type="entry name" value="Quinoprotein alcohol dehydrogenase-like"/>
    <property type="match status" value="1"/>
</dbReference>
<keyword evidence="1" id="KW-0732">Signal</keyword>
<reference evidence="3 4" key="1">
    <citation type="submission" date="2019-02" db="EMBL/GenBank/DDBJ databases">
        <title>Deep-cultivation of Planctomycetes and their phenomic and genomic characterization uncovers novel biology.</title>
        <authorList>
            <person name="Wiegand S."/>
            <person name="Jogler M."/>
            <person name="Boedeker C."/>
            <person name="Pinto D."/>
            <person name="Vollmers J."/>
            <person name="Rivas-Marin E."/>
            <person name="Kohn T."/>
            <person name="Peeters S.H."/>
            <person name="Heuer A."/>
            <person name="Rast P."/>
            <person name="Oberbeckmann S."/>
            <person name="Bunk B."/>
            <person name="Jeske O."/>
            <person name="Meyerdierks A."/>
            <person name="Storesund J.E."/>
            <person name="Kallscheuer N."/>
            <person name="Luecker S."/>
            <person name="Lage O.M."/>
            <person name="Pohl T."/>
            <person name="Merkel B.J."/>
            <person name="Hornburger P."/>
            <person name="Mueller R.-W."/>
            <person name="Bruemmer F."/>
            <person name="Labrenz M."/>
            <person name="Spormann A.M."/>
            <person name="Op den Camp H."/>
            <person name="Overmann J."/>
            <person name="Amann R."/>
            <person name="Jetten M.S.M."/>
            <person name="Mascher T."/>
            <person name="Medema M.H."/>
            <person name="Devos D.P."/>
            <person name="Kaster A.-K."/>
            <person name="Ovreas L."/>
            <person name="Rohde M."/>
            <person name="Galperin M.Y."/>
            <person name="Jogler C."/>
        </authorList>
    </citation>
    <scope>NUCLEOTIDE SEQUENCE [LARGE SCALE GENOMIC DNA]</scope>
    <source>
        <strain evidence="3 4">EC9</strain>
    </source>
</reference>
<dbReference type="SMART" id="SM00564">
    <property type="entry name" value="PQQ"/>
    <property type="match status" value="3"/>
</dbReference>
<feature type="domain" description="Pyrrolo-quinoline quinone repeat" evidence="2">
    <location>
        <begin position="103"/>
        <end position="349"/>
    </location>
</feature>
<proteinExistence type="predicted"/>
<dbReference type="RefSeq" id="WP_145343538.1">
    <property type="nucleotide sequence ID" value="NZ_CP036261.1"/>
</dbReference>
<dbReference type="InterPro" id="IPR015943">
    <property type="entry name" value="WD40/YVTN_repeat-like_dom_sf"/>
</dbReference>
<keyword evidence="4" id="KW-1185">Reference proteome</keyword>
<feature type="chain" id="PRO_5022110711" evidence="1">
    <location>
        <begin position="26"/>
        <end position="435"/>
    </location>
</feature>
<dbReference type="EMBL" id="CP036261">
    <property type="protein sequence ID" value="QDS87276.1"/>
    <property type="molecule type" value="Genomic_DNA"/>
</dbReference>